<sequence length="515" mass="54560">MPRKTRKYVVVPEDNVFNDGMETSSFRLFRSMHRRLFGGRGGGRAVASSAAHGAERGDLSPTRPPLRILETEAGRIRLLDSIGEDEASLVRMTPEQAFVLQRAYPGLRIRPELRLYPLRFGQVNIIRQQAKPAAFRSEKTLALRCVDVESGRPVADAPVVVVLNRRRGFGISEVRTDAQGRFSTALPAGQASIDAIICAPLAGYWPGGVEDVPVAAEGETEVVLSLTPIAADFPDALARMVAPARRGDGKGVRVAVIDTGTDPAPGLDLAGGLNTTGTEPADEWFGNGTGHGTHVAGIVARIAPEVRLHAYRVFEKGDGGASEFAIARAIRQAVEDGCDIVNMSLGQSSEPISISREVRRARAMGVVCVAATGNDGMAPVSYPARSAAVLGVSAGGVLDAWPEGAITGRNVAAKPRPVGERFFARFSNIGPEVDFIGPGVGIISWVDANAQGVMDGTSMACPAVSGLIARLLSRNPALMSAERNQQRSDDIIRMASEHAKPIGFGKDYEGAGLIE</sequence>
<dbReference type="AlphaFoldDB" id="A0A1I3A7L3"/>
<dbReference type="OrthoDB" id="9816306at2"/>
<dbReference type="RefSeq" id="WP_074967442.1">
    <property type="nucleotide sequence ID" value="NZ_CBCRYP010000007.1"/>
</dbReference>
<dbReference type="GO" id="GO:0006508">
    <property type="term" value="P:proteolysis"/>
    <property type="evidence" value="ECO:0007669"/>
    <property type="project" value="UniProtKB-KW"/>
</dbReference>
<reference evidence="7 8" key="1">
    <citation type="submission" date="2016-10" db="EMBL/GenBank/DDBJ databases">
        <authorList>
            <person name="de Groot N.N."/>
        </authorList>
    </citation>
    <scope>NUCLEOTIDE SEQUENCE [LARGE SCALE GENOMIC DNA]</scope>
    <source>
        <strain evidence="7 8">DSM 8537</strain>
    </source>
</reference>
<keyword evidence="3 5" id="KW-0378">Hydrolase</keyword>
<evidence type="ECO:0000256" key="3">
    <source>
        <dbReference type="ARBA" id="ARBA00022801"/>
    </source>
</evidence>
<feature type="active site" description="Charge relay system" evidence="5">
    <location>
        <position position="291"/>
    </location>
</feature>
<dbReference type="InterPro" id="IPR000209">
    <property type="entry name" value="Peptidase_S8/S53_dom"/>
</dbReference>
<accession>A0A1I3A7L3</accession>
<evidence type="ECO:0000256" key="1">
    <source>
        <dbReference type="ARBA" id="ARBA00011073"/>
    </source>
</evidence>
<dbReference type="PANTHER" id="PTHR43806">
    <property type="entry name" value="PEPTIDASE S8"/>
    <property type="match status" value="1"/>
</dbReference>
<dbReference type="EMBL" id="FOPU01000013">
    <property type="protein sequence ID" value="SFH46018.1"/>
    <property type="molecule type" value="Genomic_DNA"/>
</dbReference>
<dbReference type="STRING" id="34004.SAMN04488021_11314"/>
<dbReference type="InterPro" id="IPR050131">
    <property type="entry name" value="Peptidase_S8_subtilisin-like"/>
</dbReference>
<evidence type="ECO:0000256" key="5">
    <source>
        <dbReference type="PROSITE-ProRule" id="PRU01240"/>
    </source>
</evidence>
<protein>
    <submittedName>
        <fullName evidence="7">Subtilisin</fullName>
    </submittedName>
</protein>
<keyword evidence="8" id="KW-1185">Reference proteome</keyword>
<dbReference type="Gene3D" id="2.60.40.1120">
    <property type="entry name" value="Carboxypeptidase-like, regulatory domain"/>
    <property type="match status" value="1"/>
</dbReference>
<evidence type="ECO:0000313" key="8">
    <source>
        <dbReference type="Proteomes" id="UP000183635"/>
    </source>
</evidence>
<comment type="similarity">
    <text evidence="1 5">Belongs to the peptidase S8 family.</text>
</comment>
<dbReference type="PROSITE" id="PS51892">
    <property type="entry name" value="SUBTILASE"/>
    <property type="match status" value="1"/>
</dbReference>
<dbReference type="InterPro" id="IPR015500">
    <property type="entry name" value="Peptidase_S8_subtilisin-rel"/>
</dbReference>
<keyword evidence="4 5" id="KW-0720">Serine protease</keyword>
<dbReference type="Pfam" id="PF00082">
    <property type="entry name" value="Peptidase_S8"/>
    <property type="match status" value="1"/>
</dbReference>
<dbReference type="InterPro" id="IPR036852">
    <property type="entry name" value="Peptidase_S8/S53_dom_sf"/>
</dbReference>
<name>A0A1I3A7L3_9RHOB</name>
<dbReference type="SUPFAM" id="SSF52743">
    <property type="entry name" value="Subtilisin-like"/>
    <property type="match status" value="1"/>
</dbReference>
<proteinExistence type="inferred from homology"/>
<dbReference type="Proteomes" id="UP000183635">
    <property type="component" value="Unassembled WGS sequence"/>
</dbReference>
<evidence type="ECO:0000259" key="6">
    <source>
        <dbReference type="Pfam" id="PF00082"/>
    </source>
</evidence>
<dbReference type="PRINTS" id="PR00723">
    <property type="entry name" value="SUBTILISIN"/>
</dbReference>
<feature type="domain" description="Peptidase S8/S53" evidence="6">
    <location>
        <begin position="249"/>
        <end position="483"/>
    </location>
</feature>
<feature type="active site" description="Charge relay system" evidence="5">
    <location>
        <position position="458"/>
    </location>
</feature>
<keyword evidence="2 5" id="KW-0645">Protease</keyword>
<evidence type="ECO:0000256" key="2">
    <source>
        <dbReference type="ARBA" id="ARBA00022670"/>
    </source>
</evidence>
<feature type="active site" description="Charge relay system" evidence="5">
    <location>
        <position position="258"/>
    </location>
</feature>
<dbReference type="GO" id="GO:0004252">
    <property type="term" value="F:serine-type endopeptidase activity"/>
    <property type="evidence" value="ECO:0007669"/>
    <property type="project" value="UniProtKB-UniRule"/>
</dbReference>
<evidence type="ECO:0000256" key="4">
    <source>
        <dbReference type="ARBA" id="ARBA00022825"/>
    </source>
</evidence>
<dbReference type="Gene3D" id="3.40.50.200">
    <property type="entry name" value="Peptidase S8/S53 domain"/>
    <property type="match status" value="1"/>
</dbReference>
<dbReference type="InterPro" id="IPR023828">
    <property type="entry name" value="Peptidase_S8_Ser-AS"/>
</dbReference>
<evidence type="ECO:0000313" key="7">
    <source>
        <dbReference type="EMBL" id="SFH46018.1"/>
    </source>
</evidence>
<gene>
    <name evidence="7" type="ORF">SAMN04488021_11314</name>
</gene>
<organism evidence="7 8">
    <name type="scientific">Paracoccus aminovorans</name>
    <dbReference type="NCBI Taxonomy" id="34004"/>
    <lineage>
        <taxon>Bacteria</taxon>
        <taxon>Pseudomonadati</taxon>
        <taxon>Pseudomonadota</taxon>
        <taxon>Alphaproteobacteria</taxon>
        <taxon>Rhodobacterales</taxon>
        <taxon>Paracoccaceae</taxon>
        <taxon>Paracoccus</taxon>
    </lineage>
</organism>
<dbReference type="PANTHER" id="PTHR43806:SF11">
    <property type="entry name" value="CEREVISIN-RELATED"/>
    <property type="match status" value="1"/>
</dbReference>
<dbReference type="PROSITE" id="PS00138">
    <property type="entry name" value="SUBTILASE_SER"/>
    <property type="match status" value="1"/>
</dbReference>